<evidence type="ECO:0000259" key="7">
    <source>
        <dbReference type="PROSITE" id="PS50157"/>
    </source>
</evidence>
<keyword evidence="9" id="KW-1185">Reference proteome</keyword>
<dbReference type="GO" id="GO:0000785">
    <property type="term" value="C:chromatin"/>
    <property type="evidence" value="ECO:0007669"/>
    <property type="project" value="TreeGrafter"/>
</dbReference>
<evidence type="ECO:0000256" key="2">
    <source>
        <dbReference type="ARBA" id="ARBA00022737"/>
    </source>
</evidence>
<dbReference type="InterPro" id="IPR036236">
    <property type="entry name" value="Znf_C2H2_sf"/>
</dbReference>
<gene>
    <name evidence="8" type="ORF">LMH87_001283</name>
</gene>
<keyword evidence="4" id="KW-0862">Zinc</keyword>
<evidence type="ECO:0000256" key="1">
    <source>
        <dbReference type="ARBA" id="ARBA00022723"/>
    </source>
</evidence>
<dbReference type="SUPFAM" id="SSF57667">
    <property type="entry name" value="beta-beta-alpha zinc fingers"/>
    <property type="match status" value="1"/>
</dbReference>
<reference evidence="8" key="1">
    <citation type="journal article" date="2023" name="Access Microbiol">
        <title>De-novo genome assembly for Akanthomyces muscarius, a biocontrol agent of insect agricultural pests.</title>
        <authorList>
            <person name="Erdos Z."/>
            <person name="Studholme D.J."/>
            <person name="Raymond B."/>
            <person name="Sharma M."/>
        </authorList>
    </citation>
    <scope>NUCLEOTIDE SEQUENCE</scope>
    <source>
        <strain evidence="8">Ve6</strain>
    </source>
</reference>
<dbReference type="Gene3D" id="3.30.160.60">
    <property type="entry name" value="Classic Zinc Finger"/>
    <property type="match status" value="1"/>
</dbReference>
<evidence type="ECO:0000256" key="6">
    <source>
        <dbReference type="PROSITE-ProRule" id="PRU00042"/>
    </source>
</evidence>
<feature type="domain" description="C2H2-type" evidence="7">
    <location>
        <begin position="205"/>
        <end position="230"/>
    </location>
</feature>
<dbReference type="PANTHER" id="PTHR14003">
    <property type="entry name" value="TRANSCRIPTIONAL REPRESSOR PROTEIN YY"/>
    <property type="match status" value="1"/>
</dbReference>
<keyword evidence="1" id="KW-0479">Metal-binding</keyword>
<dbReference type="GO" id="GO:0000978">
    <property type="term" value="F:RNA polymerase II cis-regulatory region sequence-specific DNA binding"/>
    <property type="evidence" value="ECO:0007669"/>
    <property type="project" value="TreeGrafter"/>
</dbReference>
<dbReference type="InterPro" id="IPR013087">
    <property type="entry name" value="Znf_C2H2_type"/>
</dbReference>
<dbReference type="Proteomes" id="UP001144673">
    <property type="component" value="Chromosome 6"/>
</dbReference>
<comment type="caution">
    <text evidence="8">The sequence shown here is derived from an EMBL/GenBank/DDBJ whole genome shotgun (WGS) entry which is preliminary data.</text>
</comment>
<evidence type="ECO:0000313" key="9">
    <source>
        <dbReference type="Proteomes" id="UP001144673"/>
    </source>
</evidence>
<dbReference type="RefSeq" id="XP_056056193.1">
    <property type="nucleotide sequence ID" value="XM_056199336.1"/>
</dbReference>
<evidence type="ECO:0000256" key="4">
    <source>
        <dbReference type="ARBA" id="ARBA00022833"/>
    </source>
</evidence>
<evidence type="ECO:0000256" key="3">
    <source>
        <dbReference type="ARBA" id="ARBA00022771"/>
    </source>
</evidence>
<evidence type="ECO:0000256" key="5">
    <source>
        <dbReference type="ARBA" id="ARBA00044085"/>
    </source>
</evidence>
<dbReference type="GO" id="GO:0000981">
    <property type="term" value="F:DNA-binding transcription factor activity, RNA polymerase II-specific"/>
    <property type="evidence" value="ECO:0007669"/>
    <property type="project" value="TreeGrafter"/>
</dbReference>
<name>A0A9W8QH44_AKAMU</name>
<dbReference type="GO" id="GO:0008270">
    <property type="term" value="F:zinc ion binding"/>
    <property type="evidence" value="ECO:0007669"/>
    <property type="project" value="UniProtKB-KW"/>
</dbReference>
<keyword evidence="2" id="KW-0677">Repeat</keyword>
<dbReference type="AlphaFoldDB" id="A0A9W8QH44"/>
<proteinExistence type="predicted"/>
<dbReference type="PROSITE" id="PS00028">
    <property type="entry name" value="ZINC_FINGER_C2H2_1"/>
    <property type="match status" value="1"/>
</dbReference>
<dbReference type="PANTHER" id="PTHR14003:SF19">
    <property type="entry name" value="YY2 TRANSCRIPTION FACTOR"/>
    <property type="match status" value="1"/>
</dbReference>
<dbReference type="KEGG" id="amus:LMH87_001283"/>
<dbReference type="EMBL" id="JAJHUN010000007">
    <property type="protein sequence ID" value="KAJ4156069.1"/>
    <property type="molecule type" value="Genomic_DNA"/>
</dbReference>
<protein>
    <recommendedName>
        <fullName evidence="5">C2H2 type master regulator of conidiophore development brlA</fullName>
    </recommendedName>
</protein>
<dbReference type="GeneID" id="80888442"/>
<dbReference type="GO" id="GO:0005667">
    <property type="term" value="C:transcription regulator complex"/>
    <property type="evidence" value="ECO:0007669"/>
    <property type="project" value="TreeGrafter"/>
</dbReference>
<accession>A0A9W8QH44</accession>
<organism evidence="8 9">
    <name type="scientific">Akanthomyces muscarius</name>
    <name type="common">Entomopathogenic fungus</name>
    <name type="synonym">Lecanicillium muscarium</name>
    <dbReference type="NCBI Taxonomy" id="2231603"/>
    <lineage>
        <taxon>Eukaryota</taxon>
        <taxon>Fungi</taxon>
        <taxon>Dikarya</taxon>
        <taxon>Ascomycota</taxon>
        <taxon>Pezizomycotina</taxon>
        <taxon>Sordariomycetes</taxon>
        <taxon>Hypocreomycetidae</taxon>
        <taxon>Hypocreales</taxon>
        <taxon>Cordycipitaceae</taxon>
        <taxon>Akanthomyces</taxon>
    </lineage>
</organism>
<dbReference type="PROSITE" id="PS50157">
    <property type="entry name" value="ZINC_FINGER_C2H2_2"/>
    <property type="match status" value="1"/>
</dbReference>
<dbReference type="SMART" id="SM00355">
    <property type="entry name" value="ZnF_C2H2"/>
    <property type="match status" value="3"/>
</dbReference>
<evidence type="ECO:0000313" key="8">
    <source>
        <dbReference type="EMBL" id="KAJ4156069.1"/>
    </source>
</evidence>
<keyword evidence="3 6" id="KW-0863">Zinc-finger</keyword>
<sequence length="230" mass="25305">MQDSASVLSKLSPQLARNLQQGDCTELNVPHDLTTTNSQLLEHSDSLILPEYSAASMAASYIMNDSVNTGLTSSYAIVNDPPEEVINAINFDSQVLEMGIRDGQNVFDFAESIGNGMASTGPASSDISAGIDSGSLPPALQCLHPSCVSKSLFWRKCDLDKHVRLHSRKYFCSFPDCHMAQGRKGKGFGTKRDMLRHEDSHNPSKACPYCGKLFSRQDNLRVHCRRQHQS</sequence>